<proteinExistence type="predicted"/>
<dbReference type="Gene3D" id="2.60.40.1820">
    <property type="match status" value="1"/>
</dbReference>
<evidence type="ECO:0000256" key="4">
    <source>
        <dbReference type="ARBA" id="ARBA00023136"/>
    </source>
</evidence>
<evidence type="ECO:0000256" key="1">
    <source>
        <dbReference type="ARBA" id="ARBA00004167"/>
    </source>
</evidence>
<gene>
    <name evidence="8" type="ORF">BDV98DRAFT_28086</name>
</gene>
<reference evidence="8 9" key="1">
    <citation type="journal article" date="2019" name="Nat. Ecol. Evol.">
        <title>Megaphylogeny resolves global patterns of mushroom evolution.</title>
        <authorList>
            <person name="Varga T."/>
            <person name="Krizsan K."/>
            <person name="Foldi C."/>
            <person name="Dima B."/>
            <person name="Sanchez-Garcia M."/>
            <person name="Sanchez-Ramirez S."/>
            <person name="Szollosi G.J."/>
            <person name="Szarkandi J.G."/>
            <person name="Papp V."/>
            <person name="Albert L."/>
            <person name="Andreopoulos W."/>
            <person name="Angelini C."/>
            <person name="Antonin V."/>
            <person name="Barry K.W."/>
            <person name="Bougher N.L."/>
            <person name="Buchanan P."/>
            <person name="Buyck B."/>
            <person name="Bense V."/>
            <person name="Catcheside P."/>
            <person name="Chovatia M."/>
            <person name="Cooper J."/>
            <person name="Damon W."/>
            <person name="Desjardin D."/>
            <person name="Finy P."/>
            <person name="Geml J."/>
            <person name="Haridas S."/>
            <person name="Hughes K."/>
            <person name="Justo A."/>
            <person name="Karasinski D."/>
            <person name="Kautmanova I."/>
            <person name="Kiss B."/>
            <person name="Kocsube S."/>
            <person name="Kotiranta H."/>
            <person name="LaButti K.M."/>
            <person name="Lechner B.E."/>
            <person name="Liimatainen K."/>
            <person name="Lipzen A."/>
            <person name="Lukacs Z."/>
            <person name="Mihaltcheva S."/>
            <person name="Morgado L.N."/>
            <person name="Niskanen T."/>
            <person name="Noordeloos M.E."/>
            <person name="Ohm R.A."/>
            <person name="Ortiz-Santana B."/>
            <person name="Ovrebo C."/>
            <person name="Racz N."/>
            <person name="Riley R."/>
            <person name="Savchenko A."/>
            <person name="Shiryaev A."/>
            <person name="Soop K."/>
            <person name="Spirin V."/>
            <person name="Szebenyi C."/>
            <person name="Tomsovsky M."/>
            <person name="Tulloss R.E."/>
            <person name="Uehling J."/>
            <person name="Grigoriev I.V."/>
            <person name="Vagvolgyi C."/>
            <person name="Papp T."/>
            <person name="Martin F.M."/>
            <person name="Miettinen O."/>
            <person name="Hibbett D.S."/>
            <person name="Nagy L.G."/>
        </authorList>
    </citation>
    <scope>NUCLEOTIDE SEQUENCE [LARGE SCALE GENOMIC DNA]</scope>
    <source>
        <strain evidence="8 9">CBS 309.79</strain>
    </source>
</reference>
<sequence>MAYNSRQPYGQGQYNDNTFPEYNPYNNNPNQQHPTYDQAGFGKEGSYGQRSGFDHDEFNTNAPARSIRRFRFDERGALWTRGSRFGCVGRFCCCTLWITLLLLASILLSLVLWVQPPNVQIGGVQTNSTGGAISRTDNGFRINLYIPITVDNPNYFSVNLRQINADLTYPINNTDIGGGTLNDVVIESGSKNTTINFPLAIEYNQSADPNNRVLVDIGSKCLGGRGQLPIDYKITVGIRIGPVVISPSHADRFNVDCPAGDLLSGIGGLL</sequence>
<feature type="region of interest" description="Disordered" evidence="5">
    <location>
        <begin position="1"/>
        <end position="41"/>
    </location>
</feature>
<protein>
    <recommendedName>
        <fullName evidence="7">Late embryogenesis abundant protein LEA-2 subgroup domain-containing protein</fullName>
    </recommendedName>
</protein>
<organism evidence="8 9">
    <name type="scientific">Pterulicium gracile</name>
    <dbReference type="NCBI Taxonomy" id="1884261"/>
    <lineage>
        <taxon>Eukaryota</taxon>
        <taxon>Fungi</taxon>
        <taxon>Dikarya</taxon>
        <taxon>Basidiomycota</taxon>
        <taxon>Agaricomycotina</taxon>
        <taxon>Agaricomycetes</taxon>
        <taxon>Agaricomycetidae</taxon>
        <taxon>Agaricales</taxon>
        <taxon>Pleurotineae</taxon>
        <taxon>Pterulaceae</taxon>
        <taxon>Pterulicium</taxon>
    </lineage>
</organism>
<dbReference type="AlphaFoldDB" id="A0A5C3R005"/>
<evidence type="ECO:0000256" key="2">
    <source>
        <dbReference type="ARBA" id="ARBA00022692"/>
    </source>
</evidence>
<evidence type="ECO:0000256" key="3">
    <source>
        <dbReference type="ARBA" id="ARBA00022989"/>
    </source>
</evidence>
<dbReference type="GO" id="GO:0016020">
    <property type="term" value="C:membrane"/>
    <property type="evidence" value="ECO:0007669"/>
    <property type="project" value="UniProtKB-SubCell"/>
</dbReference>
<dbReference type="SUPFAM" id="SSF117070">
    <property type="entry name" value="LEA14-like"/>
    <property type="match status" value="1"/>
</dbReference>
<feature type="domain" description="Late embryogenesis abundant protein LEA-2 subgroup" evidence="7">
    <location>
        <begin position="148"/>
        <end position="247"/>
    </location>
</feature>
<feature type="transmembrane region" description="Helical" evidence="6">
    <location>
        <begin position="91"/>
        <end position="114"/>
    </location>
</feature>
<feature type="compositionally biased region" description="Low complexity" evidence="5">
    <location>
        <begin position="22"/>
        <end position="32"/>
    </location>
</feature>
<dbReference type="GO" id="GO:0098542">
    <property type="term" value="P:defense response to other organism"/>
    <property type="evidence" value="ECO:0007669"/>
    <property type="project" value="InterPro"/>
</dbReference>
<dbReference type="EMBL" id="ML178814">
    <property type="protein sequence ID" value="TFL07555.1"/>
    <property type="molecule type" value="Genomic_DNA"/>
</dbReference>
<evidence type="ECO:0000313" key="8">
    <source>
        <dbReference type="EMBL" id="TFL07555.1"/>
    </source>
</evidence>
<dbReference type="InterPro" id="IPR004864">
    <property type="entry name" value="LEA_2"/>
</dbReference>
<dbReference type="OrthoDB" id="20273at2759"/>
<dbReference type="InterPro" id="IPR044839">
    <property type="entry name" value="NDR1-like"/>
</dbReference>
<dbReference type="PANTHER" id="PTHR31234:SF2">
    <property type="entry name" value="OS05G0199100 PROTEIN"/>
    <property type="match status" value="1"/>
</dbReference>
<dbReference type="Proteomes" id="UP000305067">
    <property type="component" value="Unassembled WGS sequence"/>
</dbReference>
<name>A0A5C3R005_9AGAR</name>
<evidence type="ECO:0000313" key="9">
    <source>
        <dbReference type="Proteomes" id="UP000305067"/>
    </source>
</evidence>
<comment type="subcellular location">
    <subcellularLocation>
        <location evidence="1">Membrane</location>
        <topology evidence="1">Single-pass membrane protein</topology>
    </subcellularLocation>
</comment>
<evidence type="ECO:0000256" key="6">
    <source>
        <dbReference type="SAM" id="Phobius"/>
    </source>
</evidence>
<dbReference type="STRING" id="1884261.A0A5C3R005"/>
<evidence type="ECO:0000256" key="5">
    <source>
        <dbReference type="SAM" id="MobiDB-lite"/>
    </source>
</evidence>
<dbReference type="PANTHER" id="PTHR31234">
    <property type="entry name" value="LATE EMBRYOGENESIS ABUNDANT (LEA) HYDROXYPROLINE-RICH GLYCOPROTEIN FAMILY"/>
    <property type="match status" value="1"/>
</dbReference>
<keyword evidence="2 6" id="KW-0812">Transmembrane</keyword>
<evidence type="ECO:0000259" key="7">
    <source>
        <dbReference type="Pfam" id="PF03168"/>
    </source>
</evidence>
<keyword evidence="9" id="KW-1185">Reference proteome</keyword>
<keyword evidence="4 6" id="KW-0472">Membrane</keyword>
<dbReference type="Pfam" id="PF03168">
    <property type="entry name" value="LEA_2"/>
    <property type="match status" value="1"/>
</dbReference>
<accession>A0A5C3R005</accession>
<feature type="compositionally biased region" description="Polar residues" evidence="5">
    <location>
        <begin position="1"/>
        <end position="20"/>
    </location>
</feature>
<keyword evidence="3 6" id="KW-1133">Transmembrane helix</keyword>